<reference evidence="1" key="1">
    <citation type="submission" date="2021-02" db="EMBL/GenBank/DDBJ databases">
        <authorList>
            <person name="Nowell W R."/>
        </authorList>
    </citation>
    <scope>NUCLEOTIDE SEQUENCE</scope>
    <source>
        <strain evidence="1">Ploen Becks lab</strain>
    </source>
</reference>
<sequence length="300" mass="34514">MQWNGTNIKNTQVVNNTVNSIDFLAKLNLTVIGTETNIILWNLTDNNTFNCLQNNSRYVLALNDTHLLTGYTGFISILTLENFYEIVNIPDSNLLDIRTIKFINQNKVLVSSNKNIILFSILNLETTISYAAETEIISIELIDENFIIFQYSSKEIDEKNLRIWNFIEDSITPINMHEHQIYSIIELLSFDTFLTGDDNGCIQLWNTTILKYKSEIKFDFQSIDHIKSLDKLDSNINISTLNETEMFISLYEIDLDIMLEYLGTNLDLNDCLSNCSGHGKCVLFDEAKFECKCWTLSRCG</sequence>
<dbReference type="InterPro" id="IPR015943">
    <property type="entry name" value="WD40/YVTN_repeat-like_dom_sf"/>
</dbReference>
<keyword evidence="2" id="KW-1185">Reference proteome</keyword>
<comment type="caution">
    <text evidence="1">The sequence shown here is derived from an EMBL/GenBank/DDBJ whole genome shotgun (WGS) entry which is preliminary data.</text>
</comment>
<evidence type="ECO:0000313" key="2">
    <source>
        <dbReference type="Proteomes" id="UP000663879"/>
    </source>
</evidence>
<dbReference type="SUPFAM" id="SSF50978">
    <property type="entry name" value="WD40 repeat-like"/>
    <property type="match status" value="1"/>
</dbReference>
<protein>
    <submittedName>
        <fullName evidence="1">Uncharacterized protein</fullName>
    </submittedName>
</protein>
<proteinExistence type="predicted"/>
<dbReference type="Proteomes" id="UP000663879">
    <property type="component" value="Unassembled WGS sequence"/>
</dbReference>
<accession>A0A814CJT2</accession>
<organism evidence="1 2">
    <name type="scientific">Brachionus calyciflorus</name>
    <dbReference type="NCBI Taxonomy" id="104777"/>
    <lineage>
        <taxon>Eukaryota</taxon>
        <taxon>Metazoa</taxon>
        <taxon>Spiralia</taxon>
        <taxon>Gnathifera</taxon>
        <taxon>Rotifera</taxon>
        <taxon>Eurotatoria</taxon>
        <taxon>Monogononta</taxon>
        <taxon>Pseudotrocha</taxon>
        <taxon>Ploima</taxon>
        <taxon>Brachionidae</taxon>
        <taxon>Brachionus</taxon>
    </lineage>
</organism>
<evidence type="ECO:0000313" key="1">
    <source>
        <dbReference type="EMBL" id="CAF0942343.1"/>
    </source>
</evidence>
<name>A0A814CJT2_9BILA</name>
<dbReference type="AlphaFoldDB" id="A0A814CJT2"/>
<dbReference type="InterPro" id="IPR036322">
    <property type="entry name" value="WD40_repeat_dom_sf"/>
</dbReference>
<gene>
    <name evidence="1" type="ORF">OXX778_LOCUS13496</name>
</gene>
<dbReference type="Gene3D" id="2.130.10.10">
    <property type="entry name" value="YVTN repeat-like/Quinoprotein amine dehydrogenase"/>
    <property type="match status" value="1"/>
</dbReference>
<dbReference type="EMBL" id="CAJNOC010002605">
    <property type="protein sequence ID" value="CAF0942343.1"/>
    <property type="molecule type" value="Genomic_DNA"/>
</dbReference>